<feature type="transmembrane region" description="Helical" evidence="3">
    <location>
        <begin position="441"/>
        <end position="460"/>
    </location>
</feature>
<evidence type="ECO:0000256" key="1">
    <source>
        <dbReference type="SAM" id="Coils"/>
    </source>
</evidence>
<name>A0ABX6EXJ1_KLUMA</name>
<keyword evidence="3" id="KW-0812">Transmembrane</keyword>
<feature type="region of interest" description="Disordered" evidence="2">
    <location>
        <begin position="268"/>
        <end position="290"/>
    </location>
</feature>
<organism evidence="4 5">
    <name type="scientific">Kluyveromyces marxianus</name>
    <name type="common">Yeast</name>
    <name type="synonym">Candida kefyr</name>
    <dbReference type="NCBI Taxonomy" id="4911"/>
    <lineage>
        <taxon>Eukaryota</taxon>
        <taxon>Fungi</taxon>
        <taxon>Dikarya</taxon>
        <taxon>Ascomycota</taxon>
        <taxon>Saccharomycotina</taxon>
        <taxon>Saccharomycetes</taxon>
        <taxon>Saccharomycetales</taxon>
        <taxon>Saccharomycetaceae</taxon>
        <taxon>Kluyveromyces</taxon>
    </lineage>
</organism>
<evidence type="ECO:0000313" key="5">
    <source>
        <dbReference type="Proteomes" id="UP000422736"/>
    </source>
</evidence>
<feature type="coiled-coil region" evidence="1">
    <location>
        <begin position="389"/>
        <end position="416"/>
    </location>
</feature>
<gene>
    <name evidence="4" type="ORF">FIM1_3210</name>
</gene>
<feature type="compositionally biased region" description="Low complexity" evidence="2">
    <location>
        <begin position="74"/>
        <end position="89"/>
    </location>
</feature>
<evidence type="ECO:0000256" key="3">
    <source>
        <dbReference type="SAM" id="Phobius"/>
    </source>
</evidence>
<reference evidence="4 5" key="1">
    <citation type="submission" date="2016-03" db="EMBL/GenBank/DDBJ databases">
        <title>How can Kluyveromyces marxianus grow so fast - potential evolutionary course in Saccharomyces Complex revealed by comparative genomics.</title>
        <authorList>
            <person name="Mo W."/>
            <person name="Lu W."/>
            <person name="Yang X."/>
            <person name="Qi J."/>
            <person name="Lv H."/>
        </authorList>
    </citation>
    <scope>NUCLEOTIDE SEQUENCE [LARGE SCALE GENOMIC DNA]</scope>
    <source>
        <strain evidence="4 5">FIM1</strain>
    </source>
</reference>
<feature type="compositionally biased region" description="Basic and acidic residues" evidence="2">
    <location>
        <begin position="278"/>
        <end position="290"/>
    </location>
</feature>
<feature type="region of interest" description="Disordered" evidence="2">
    <location>
        <begin position="145"/>
        <end position="188"/>
    </location>
</feature>
<reference evidence="4 5" key="2">
    <citation type="submission" date="2019-11" db="EMBL/GenBank/DDBJ databases">
        <authorList>
            <person name="Lu H."/>
        </authorList>
    </citation>
    <scope>NUCLEOTIDE SEQUENCE [LARGE SCALE GENOMIC DNA]</scope>
    <source>
        <strain evidence="4 5">FIM1</strain>
    </source>
</reference>
<feature type="compositionally biased region" description="Polar residues" evidence="2">
    <location>
        <begin position="174"/>
        <end position="185"/>
    </location>
</feature>
<dbReference type="EMBL" id="CP015058">
    <property type="protein sequence ID" value="QGN16497.1"/>
    <property type="molecule type" value="Genomic_DNA"/>
</dbReference>
<keyword evidence="3" id="KW-1133">Transmembrane helix</keyword>
<keyword evidence="3" id="KW-0472">Membrane</keyword>
<feature type="region of interest" description="Disordered" evidence="2">
    <location>
        <begin position="33"/>
        <end position="106"/>
    </location>
</feature>
<keyword evidence="1" id="KW-0175">Coiled coil</keyword>
<keyword evidence="5" id="KW-1185">Reference proteome</keyword>
<sequence>MYVRSREYPDKLGSQPNALFNGLLTRQQELDSLRNPRDAKYRRRSELTGLTSVTGQHPLKMKGDLDQDGGYYTHQPQPQHQQHQHQQPQNRLSVNMDADSGPEYDNRMNIVVTNSDDDSITCGSSRFSEALLGGSHLLSSEYESNRNSYSMGPVSTSVSRPRSSNSSLGHLKNPSFSNISVSSLPSHKRMHSNMLHLAPLRQEQASSSESLHSKGNQLAKQFLETATKTAHNKEPTVPASAASTNGYSDSSGMAEFVSTGFIEKLFPMGKTSNTAGPREGKEDLDRKKPTEHMSVDFMKHIEMNLTAVESRLKHFLKDSIRSQELEMNQKVSQLQTLSGVVQKLHTDIKGIRTSSKTQLNELKAKFDSSDPDSFITSLTKLVENHVSRLETMEKRTTDIQSELEAKKQQLRKLENLIKVNDMINDFKRNMKLSEKLKESCGTLGDIFVLGFTFLLIVYLFKRWFASE</sequence>
<feature type="compositionally biased region" description="Low complexity" evidence="2">
    <location>
        <begin position="145"/>
        <end position="167"/>
    </location>
</feature>
<evidence type="ECO:0000313" key="4">
    <source>
        <dbReference type="EMBL" id="QGN16497.1"/>
    </source>
</evidence>
<protein>
    <submittedName>
        <fullName evidence="4">Ras_like_GTPase super family</fullName>
    </submittedName>
</protein>
<evidence type="ECO:0000256" key="2">
    <source>
        <dbReference type="SAM" id="MobiDB-lite"/>
    </source>
</evidence>
<proteinExistence type="predicted"/>
<dbReference type="Proteomes" id="UP000422736">
    <property type="component" value="Chromosome 5"/>
</dbReference>
<accession>A0ABX6EXJ1</accession>